<gene>
    <name evidence="1" type="ORF">HX828_33095</name>
</gene>
<comment type="caution">
    <text evidence="1">The sequence shown here is derived from an EMBL/GenBank/DDBJ whole genome shotgun (WGS) entry which is preliminary data.</text>
</comment>
<dbReference type="Gene3D" id="3.40.50.720">
    <property type="entry name" value="NAD(P)-binding Rossmann-like Domain"/>
    <property type="match status" value="1"/>
</dbReference>
<organism evidence="1 2">
    <name type="scientific">Pseudomonas yamanorum</name>
    <dbReference type="NCBI Taxonomy" id="515393"/>
    <lineage>
        <taxon>Bacteria</taxon>
        <taxon>Pseudomonadati</taxon>
        <taxon>Pseudomonadota</taxon>
        <taxon>Gammaproteobacteria</taxon>
        <taxon>Pseudomonadales</taxon>
        <taxon>Pseudomonadaceae</taxon>
        <taxon>Pseudomonas</taxon>
    </lineage>
</organism>
<evidence type="ECO:0000313" key="2">
    <source>
        <dbReference type="Proteomes" id="UP000537188"/>
    </source>
</evidence>
<evidence type="ECO:0000313" key="1">
    <source>
        <dbReference type="EMBL" id="NWE80409.1"/>
    </source>
</evidence>
<dbReference type="InterPro" id="IPR036291">
    <property type="entry name" value="NAD(P)-bd_dom_sf"/>
</dbReference>
<dbReference type="Proteomes" id="UP000537188">
    <property type="component" value="Unassembled WGS sequence"/>
</dbReference>
<feature type="non-terminal residue" evidence="1">
    <location>
        <position position="1"/>
    </location>
</feature>
<protein>
    <submittedName>
        <fullName evidence="1">NmrA family transcriptional regulator</fullName>
    </submittedName>
</protein>
<name>A0A7Y8K9F3_9PSED</name>
<sequence length="127" mass="13697">FPEARQVVETLRAALAQARPAKVVCLSTIAAQATQPNLLNQLQILEQGLGTLDLPVTFLRPGWFMENALWDVTAAVEAGVIPSFLQPLDKPVPMIATADVGRLAGQLLQASWSGKRIVDLEGPERVT</sequence>
<feature type="non-terminal residue" evidence="1">
    <location>
        <position position="127"/>
    </location>
</feature>
<dbReference type="EMBL" id="JACARF010000133">
    <property type="protein sequence ID" value="NWE80409.1"/>
    <property type="molecule type" value="Genomic_DNA"/>
</dbReference>
<dbReference type="SUPFAM" id="SSF51735">
    <property type="entry name" value="NAD(P)-binding Rossmann-fold domains"/>
    <property type="match status" value="1"/>
</dbReference>
<reference evidence="1 2" key="1">
    <citation type="submission" date="2020-04" db="EMBL/GenBank/DDBJ databases">
        <title>Molecular characterization of pseudomonads from Agaricus bisporus reveal novel blotch 2 pathogens in Western Europe.</title>
        <authorList>
            <person name="Taparia T."/>
            <person name="Krijger M."/>
            <person name="Haynes E."/>
            <person name="Elpinstone J.G."/>
            <person name="Noble R."/>
            <person name="Van Der Wolf J."/>
        </authorList>
    </citation>
    <scope>NUCLEOTIDE SEQUENCE [LARGE SCALE GENOMIC DNA]</scope>
    <source>
        <strain evidence="1 2">IPO3781</strain>
    </source>
</reference>
<proteinExistence type="predicted"/>
<accession>A0A7Y8K9F3</accession>
<dbReference type="Gene3D" id="3.90.25.10">
    <property type="entry name" value="UDP-galactose 4-epimerase, domain 1"/>
    <property type="match status" value="1"/>
</dbReference>
<dbReference type="AlphaFoldDB" id="A0A7Y8K9F3"/>